<keyword evidence="1" id="KW-0732">Signal</keyword>
<dbReference type="EMBL" id="GISG01153245">
    <property type="protein sequence ID" value="MBA4647986.1"/>
    <property type="molecule type" value="Transcribed_RNA"/>
</dbReference>
<accession>A0A7C9DRE7</accession>
<reference evidence="2" key="1">
    <citation type="journal article" date="2013" name="J. Plant Res.">
        <title>Effect of fungi and light on seed germination of three Opuntia species from semiarid lands of central Mexico.</title>
        <authorList>
            <person name="Delgado-Sanchez P."/>
            <person name="Jimenez-Bremont J.F."/>
            <person name="Guerrero-Gonzalez Mde L."/>
            <person name="Flores J."/>
        </authorList>
    </citation>
    <scope>NUCLEOTIDE SEQUENCE</scope>
    <source>
        <tissue evidence="2">Cladode</tissue>
    </source>
</reference>
<protein>
    <submittedName>
        <fullName evidence="2">Uncharacterized protein</fullName>
    </submittedName>
</protein>
<feature type="signal peptide" evidence="1">
    <location>
        <begin position="1"/>
        <end position="24"/>
    </location>
</feature>
<reference evidence="2" key="2">
    <citation type="submission" date="2020-07" db="EMBL/GenBank/DDBJ databases">
        <authorList>
            <person name="Vera ALvarez R."/>
            <person name="Arias-Moreno D.M."/>
            <person name="Jimenez-Jacinto V."/>
            <person name="Jimenez-Bremont J.F."/>
            <person name="Swaminathan K."/>
            <person name="Moose S.P."/>
            <person name="Guerrero-Gonzalez M.L."/>
            <person name="Marino-Ramirez L."/>
            <person name="Landsman D."/>
            <person name="Rodriguez-Kessler M."/>
            <person name="Delgado-Sanchez P."/>
        </authorList>
    </citation>
    <scope>NUCLEOTIDE SEQUENCE</scope>
    <source>
        <tissue evidence="2">Cladode</tissue>
    </source>
</reference>
<name>A0A7C9DRE7_OPUST</name>
<proteinExistence type="predicted"/>
<evidence type="ECO:0000256" key="1">
    <source>
        <dbReference type="SAM" id="SignalP"/>
    </source>
</evidence>
<evidence type="ECO:0000313" key="2">
    <source>
        <dbReference type="EMBL" id="MBA4647986.1"/>
    </source>
</evidence>
<sequence length="111" mass="12530">MKKFMVFLLFIVLILSSHVSDSSALSESATLRIMKNTQCIYRYIPSSGYKVSVNFSVALQHHPAFIFSRSQHRPLVDFTVRVSSFLLLVVSSLFAVRSISIDRTILFSAIV</sequence>
<dbReference type="AlphaFoldDB" id="A0A7C9DRE7"/>
<organism evidence="2">
    <name type="scientific">Opuntia streptacantha</name>
    <name type="common">Prickly pear cactus</name>
    <name type="synonym">Opuntia cardona</name>
    <dbReference type="NCBI Taxonomy" id="393608"/>
    <lineage>
        <taxon>Eukaryota</taxon>
        <taxon>Viridiplantae</taxon>
        <taxon>Streptophyta</taxon>
        <taxon>Embryophyta</taxon>
        <taxon>Tracheophyta</taxon>
        <taxon>Spermatophyta</taxon>
        <taxon>Magnoliopsida</taxon>
        <taxon>eudicotyledons</taxon>
        <taxon>Gunneridae</taxon>
        <taxon>Pentapetalae</taxon>
        <taxon>Caryophyllales</taxon>
        <taxon>Cactineae</taxon>
        <taxon>Cactaceae</taxon>
        <taxon>Opuntioideae</taxon>
        <taxon>Opuntia</taxon>
    </lineage>
</organism>
<feature type="chain" id="PRO_5027609685" evidence="1">
    <location>
        <begin position="25"/>
        <end position="111"/>
    </location>
</feature>